<dbReference type="KEGG" id="scm:SCHCO_02107183"/>
<proteinExistence type="inferred from homology"/>
<dbReference type="Gene3D" id="3.40.50.1820">
    <property type="entry name" value="alpha/beta hydrolase"/>
    <property type="match status" value="1"/>
</dbReference>
<dbReference type="HOGENOM" id="CLU_020336_7_0_1"/>
<evidence type="ECO:0000313" key="5">
    <source>
        <dbReference type="Proteomes" id="UP000007431"/>
    </source>
</evidence>
<dbReference type="VEuPathDB" id="FungiDB:SCHCODRAFT_02107183"/>
<dbReference type="PANTHER" id="PTHR43329">
    <property type="entry name" value="EPOXIDE HYDROLASE"/>
    <property type="match status" value="1"/>
</dbReference>
<organism evidence="5">
    <name type="scientific">Schizophyllum commune (strain H4-8 / FGSC 9210)</name>
    <name type="common">Split gill fungus</name>
    <dbReference type="NCBI Taxonomy" id="578458"/>
    <lineage>
        <taxon>Eukaryota</taxon>
        <taxon>Fungi</taxon>
        <taxon>Dikarya</taxon>
        <taxon>Basidiomycota</taxon>
        <taxon>Agaricomycotina</taxon>
        <taxon>Agaricomycetes</taxon>
        <taxon>Agaricomycetidae</taxon>
        <taxon>Agaricales</taxon>
        <taxon>Schizophyllaceae</taxon>
        <taxon>Schizophyllum</taxon>
    </lineage>
</organism>
<dbReference type="Proteomes" id="UP000007431">
    <property type="component" value="Unassembled WGS sequence"/>
</dbReference>
<comment type="similarity">
    <text evidence="2">Belongs to the AB hydrolase superfamily. Epoxide hydrolase family.</text>
</comment>
<dbReference type="PRINTS" id="PR00412">
    <property type="entry name" value="EPOXHYDRLASE"/>
</dbReference>
<accession>D8QI65</accession>
<dbReference type="GeneID" id="9593823"/>
<reference evidence="4 5" key="1">
    <citation type="journal article" date="2010" name="Nat. Biotechnol.">
        <title>Genome sequence of the model mushroom Schizophyllum commune.</title>
        <authorList>
            <person name="Ohm R.A."/>
            <person name="de Jong J.F."/>
            <person name="Lugones L.G."/>
            <person name="Aerts A."/>
            <person name="Kothe E."/>
            <person name="Stajich J.E."/>
            <person name="de Vries R.P."/>
            <person name="Record E."/>
            <person name="Levasseur A."/>
            <person name="Baker S.E."/>
            <person name="Bartholomew K.A."/>
            <person name="Coutinho P.M."/>
            <person name="Erdmann S."/>
            <person name="Fowler T.J."/>
            <person name="Gathman A.C."/>
            <person name="Lombard V."/>
            <person name="Henrissat B."/>
            <person name="Knabe N."/>
            <person name="Kuees U."/>
            <person name="Lilly W.W."/>
            <person name="Lindquist E."/>
            <person name="Lucas S."/>
            <person name="Magnuson J.K."/>
            <person name="Piumi F."/>
            <person name="Raudaskoski M."/>
            <person name="Salamov A."/>
            <person name="Schmutz J."/>
            <person name="Schwarze F.W.M.R."/>
            <person name="vanKuyk P.A."/>
            <person name="Horton J.S."/>
            <person name="Grigoriev I.V."/>
            <person name="Woesten H.A.B."/>
        </authorList>
    </citation>
    <scope>NUCLEOTIDE SEQUENCE [LARGE SCALE GENOMIC DNA]</scope>
    <source>
        <strain evidence="5">H4-8 / FGSC 9210</strain>
    </source>
</reference>
<feature type="domain" description="AB hydrolase-1" evidence="3">
    <location>
        <begin position="30"/>
        <end position="308"/>
    </location>
</feature>
<dbReference type="InParanoid" id="D8QI65"/>
<dbReference type="GO" id="GO:0016787">
    <property type="term" value="F:hydrolase activity"/>
    <property type="evidence" value="ECO:0007669"/>
    <property type="project" value="UniProtKB-KW"/>
</dbReference>
<sequence length="328" mass="36975">MTTPPTTKTTTTSRGYKYTYLFSPTQPGKPTLFLIHGFPSTAHDWRFQIPYFTARGYGIIAPDMLAYGETDKPVEPEAYAGSKLARDMVDIVEHEKAGRVIAVGHDWGSLPTSYLAALHQERFAGFVLLAVGFQLMRGFNFETVTAYLKQIFGTEIYGYWNFFNKEDAAGIVEKNLDSLLDLLYVKDHELWKTVLNPLRAIDTFISEGKRTPAAEYLTEEDRSILHTSLAKGGLTAPLNYYKVTYRGLHDTDNLGPLTDVRVKKPVLYIGGTRDYVCRIEMQEPDLKKYCEDARIEVLETGHWVHMEAAERVNATIEAWAGEKGLVGV</sequence>
<name>D8QI65_SCHCM</name>
<dbReference type="Pfam" id="PF00561">
    <property type="entry name" value="Abhydrolase_1"/>
    <property type="match status" value="1"/>
</dbReference>
<dbReference type="InterPro" id="IPR000073">
    <property type="entry name" value="AB_hydrolase_1"/>
</dbReference>
<evidence type="ECO:0000313" key="4">
    <source>
        <dbReference type="EMBL" id="EFI92354.1"/>
    </source>
</evidence>
<keyword evidence="5" id="KW-1185">Reference proteome</keyword>
<dbReference type="eggNOG" id="KOG4178">
    <property type="taxonomic scope" value="Eukaryota"/>
</dbReference>
<dbReference type="OMA" id="PDHAAMW"/>
<dbReference type="AlphaFoldDB" id="D8QI65"/>
<dbReference type="RefSeq" id="XP_003027257.1">
    <property type="nucleotide sequence ID" value="XM_003027211.1"/>
</dbReference>
<dbReference type="InterPro" id="IPR000639">
    <property type="entry name" value="Epox_hydrolase-like"/>
</dbReference>
<evidence type="ECO:0000259" key="3">
    <source>
        <dbReference type="Pfam" id="PF00561"/>
    </source>
</evidence>
<gene>
    <name evidence="4" type="ORF">SCHCODRAFT_61568</name>
</gene>
<protein>
    <recommendedName>
        <fullName evidence="3">AB hydrolase-1 domain-containing protein</fullName>
    </recommendedName>
</protein>
<dbReference type="InterPro" id="IPR029058">
    <property type="entry name" value="AB_hydrolase_fold"/>
</dbReference>
<evidence type="ECO:0000256" key="1">
    <source>
        <dbReference type="ARBA" id="ARBA00022801"/>
    </source>
</evidence>
<dbReference type="SUPFAM" id="SSF53474">
    <property type="entry name" value="alpha/beta-Hydrolases"/>
    <property type="match status" value="1"/>
</dbReference>
<keyword evidence="1" id="KW-0378">Hydrolase</keyword>
<dbReference type="STRING" id="578458.D8QI65"/>
<dbReference type="EMBL" id="GL377313">
    <property type="protein sequence ID" value="EFI92354.1"/>
    <property type="molecule type" value="Genomic_DNA"/>
</dbReference>
<evidence type="ECO:0000256" key="2">
    <source>
        <dbReference type="ARBA" id="ARBA00038334"/>
    </source>
</evidence>
<dbReference type="OrthoDB" id="408373at2759"/>